<dbReference type="PATRIC" id="fig|480391.4.peg.560"/>
<dbReference type="GO" id="GO:0000906">
    <property type="term" value="F:6,7-dimethyl-8-ribityllumazine synthase activity"/>
    <property type="evidence" value="ECO:0007669"/>
    <property type="project" value="UniProtKB-UniRule"/>
</dbReference>
<feature type="binding site" evidence="8">
    <location>
        <begin position="85"/>
        <end position="86"/>
    </location>
    <ligand>
        <name>(2S)-2-hydroxy-3-oxobutyl phosphate</name>
        <dbReference type="ChEBI" id="CHEBI:58830"/>
    </ligand>
</feature>
<dbReference type="UniPathway" id="UPA00275">
    <property type="reaction ID" value="UER00404"/>
</dbReference>
<evidence type="ECO:0000256" key="1">
    <source>
        <dbReference type="ARBA" id="ARBA00004917"/>
    </source>
</evidence>
<comment type="similarity">
    <text evidence="2 8">Belongs to the DMRL synthase family.</text>
</comment>
<dbReference type="GO" id="GO:0009231">
    <property type="term" value="P:riboflavin biosynthetic process"/>
    <property type="evidence" value="ECO:0007669"/>
    <property type="project" value="UniProtKB-UniRule"/>
</dbReference>
<evidence type="ECO:0000256" key="4">
    <source>
        <dbReference type="ARBA" id="ARBA00022619"/>
    </source>
</evidence>
<proteinExistence type="inferred from homology"/>
<evidence type="ECO:0000313" key="9">
    <source>
        <dbReference type="EMBL" id="KRO24888.1"/>
    </source>
</evidence>
<comment type="function">
    <text evidence="8">Catalyzes the formation of 6,7-dimethyl-8-ribityllumazine by condensation of 5-amino-6-(D-ribitylamino)uracil with 3,4-dihydroxy-2-butanone 4-phosphate. This is the penultimate step in the biosynthesis of riboflavin.</text>
</comment>
<evidence type="ECO:0000256" key="6">
    <source>
        <dbReference type="ARBA" id="ARBA00048785"/>
    </source>
</evidence>
<feature type="active site" description="Proton donor" evidence="8">
    <location>
        <position position="88"/>
    </location>
</feature>
<evidence type="ECO:0000256" key="2">
    <source>
        <dbReference type="ARBA" id="ARBA00007424"/>
    </source>
</evidence>
<dbReference type="EC" id="2.5.1.78" evidence="3 8"/>
<feature type="binding site" evidence="8">
    <location>
        <position position="22"/>
    </location>
    <ligand>
        <name>5-amino-6-(D-ribitylamino)uracil</name>
        <dbReference type="ChEBI" id="CHEBI:15934"/>
    </ligand>
</feature>
<dbReference type="Pfam" id="PF00885">
    <property type="entry name" value="DMRL_synthase"/>
    <property type="match status" value="1"/>
</dbReference>
<dbReference type="NCBIfam" id="TIGR00114">
    <property type="entry name" value="lumazine-synth"/>
    <property type="match status" value="1"/>
</dbReference>
<dbReference type="EMBL" id="JQCQ01000019">
    <property type="protein sequence ID" value="KRO24888.1"/>
    <property type="molecule type" value="Genomic_DNA"/>
</dbReference>
<organism evidence="9 10">
    <name type="scientific">Pediococcus argentinicus</name>
    <dbReference type="NCBI Taxonomy" id="480391"/>
    <lineage>
        <taxon>Bacteria</taxon>
        <taxon>Bacillati</taxon>
        <taxon>Bacillota</taxon>
        <taxon>Bacilli</taxon>
        <taxon>Lactobacillales</taxon>
        <taxon>Lactobacillaceae</taxon>
        <taxon>Pediococcus</taxon>
    </lineage>
</organism>
<dbReference type="PANTHER" id="PTHR21058:SF0">
    <property type="entry name" value="6,7-DIMETHYL-8-RIBITYLLUMAZINE SYNTHASE"/>
    <property type="match status" value="1"/>
</dbReference>
<protein>
    <recommendedName>
        <fullName evidence="7 8">6,7-dimethyl-8-ribityllumazine synthase</fullName>
        <shortName evidence="8">DMRL synthase</shortName>
        <shortName evidence="8">LS</shortName>
        <shortName evidence="8">Lumazine synthase</shortName>
        <ecNumber evidence="3 8">2.5.1.78</ecNumber>
    </recommendedName>
</protein>
<dbReference type="RefSeq" id="WP_057799629.1">
    <property type="nucleotide sequence ID" value="NZ_BJZZ01000020.1"/>
</dbReference>
<dbReference type="CDD" id="cd09209">
    <property type="entry name" value="Lumazine_synthase-I"/>
    <property type="match status" value="1"/>
</dbReference>
<evidence type="ECO:0000256" key="8">
    <source>
        <dbReference type="HAMAP-Rule" id="MF_00178"/>
    </source>
</evidence>
<comment type="catalytic activity">
    <reaction evidence="6 8">
        <text>(2S)-2-hydroxy-3-oxobutyl phosphate + 5-amino-6-(D-ribitylamino)uracil = 6,7-dimethyl-8-(1-D-ribityl)lumazine + phosphate + 2 H2O + H(+)</text>
        <dbReference type="Rhea" id="RHEA:26152"/>
        <dbReference type="ChEBI" id="CHEBI:15377"/>
        <dbReference type="ChEBI" id="CHEBI:15378"/>
        <dbReference type="ChEBI" id="CHEBI:15934"/>
        <dbReference type="ChEBI" id="CHEBI:43474"/>
        <dbReference type="ChEBI" id="CHEBI:58201"/>
        <dbReference type="ChEBI" id="CHEBI:58830"/>
        <dbReference type="EC" id="2.5.1.78"/>
    </reaction>
</comment>
<keyword evidence="5 8" id="KW-0808">Transferase</keyword>
<name>A0A0R2NGH0_9LACO</name>
<feature type="binding site" evidence="8">
    <location>
        <position position="113"/>
    </location>
    <ligand>
        <name>5-amino-6-(D-ribitylamino)uracil</name>
        <dbReference type="ChEBI" id="CHEBI:15934"/>
    </ligand>
</feature>
<feature type="binding site" evidence="8">
    <location>
        <position position="127"/>
    </location>
    <ligand>
        <name>(2S)-2-hydroxy-3-oxobutyl phosphate</name>
        <dbReference type="ChEBI" id="CHEBI:58830"/>
    </ligand>
</feature>
<dbReference type="InterPro" id="IPR034964">
    <property type="entry name" value="LS"/>
</dbReference>
<dbReference type="SUPFAM" id="SSF52121">
    <property type="entry name" value="Lumazine synthase"/>
    <property type="match status" value="1"/>
</dbReference>
<dbReference type="GO" id="GO:0005829">
    <property type="term" value="C:cytosol"/>
    <property type="evidence" value="ECO:0007669"/>
    <property type="project" value="TreeGrafter"/>
</dbReference>
<evidence type="ECO:0000313" key="10">
    <source>
        <dbReference type="Proteomes" id="UP000051249"/>
    </source>
</evidence>
<feature type="binding site" evidence="8">
    <location>
        <begin position="56"/>
        <end position="58"/>
    </location>
    <ligand>
        <name>5-amino-6-(D-ribitylamino)uracil</name>
        <dbReference type="ChEBI" id="CHEBI:15934"/>
    </ligand>
</feature>
<dbReference type="GO" id="GO:0009349">
    <property type="term" value="C:riboflavin synthase complex"/>
    <property type="evidence" value="ECO:0007669"/>
    <property type="project" value="UniProtKB-UniRule"/>
</dbReference>
<feature type="binding site" evidence="8">
    <location>
        <begin position="80"/>
        <end position="82"/>
    </location>
    <ligand>
        <name>5-amino-6-(D-ribitylamino)uracil</name>
        <dbReference type="ChEBI" id="CHEBI:15934"/>
    </ligand>
</feature>
<comment type="pathway">
    <text evidence="1 8">Cofactor biosynthesis; riboflavin biosynthesis; riboflavin from 2-hydroxy-3-oxobutyl phosphate and 5-amino-6-(D-ribitylamino)uracil: step 1/2.</text>
</comment>
<dbReference type="InterPro" id="IPR002180">
    <property type="entry name" value="LS/RS"/>
</dbReference>
<evidence type="ECO:0000256" key="5">
    <source>
        <dbReference type="ARBA" id="ARBA00022679"/>
    </source>
</evidence>
<sequence length="154" mass="16287">MQEIKGSFNGNNLKIGIAIARFNSTVTSKLLDGAVDTLVRHGVNEDEIQTVWVSGAFEIPTVAKIMAESGKYDGLITLGAVIRGETSHYDLVCKAVADGVAKIGIETGIPTLFGVVTTDTVDQAMDRAGLKSGNKGSECAMDVIEMINLKKSLV</sequence>
<comment type="caution">
    <text evidence="9">The sequence shown here is derived from an EMBL/GenBank/DDBJ whole genome shotgun (WGS) entry which is preliminary data.</text>
</comment>
<dbReference type="HAMAP" id="MF_00178">
    <property type="entry name" value="Lumazine_synth"/>
    <property type="match status" value="1"/>
</dbReference>
<keyword evidence="4 8" id="KW-0686">Riboflavin biosynthesis</keyword>
<dbReference type="InterPro" id="IPR036467">
    <property type="entry name" value="LS/RS_sf"/>
</dbReference>
<dbReference type="FunFam" id="3.40.50.960:FF:000001">
    <property type="entry name" value="6,7-dimethyl-8-ribityllumazine synthase"/>
    <property type="match status" value="1"/>
</dbReference>
<dbReference type="Proteomes" id="UP000051249">
    <property type="component" value="Unassembled WGS sequence"/>
</dbReference>
<evidence type="ECO:0000256" key="3">
    <source>
        <dbReference type="ARBA" id="ARBA00012664"/>
    </source>
</evidence>
<gene>
    <name evidence="8" type="primary">ribH</name>
    <name evidence="9" type="ORF">IV88_GL000552</name>
</gene>
<evidence type="ECO:0000256" key="7">
    <source>
        <dbReference type="ARBA" id="ARBA00072606"/>
    </source>
</evidence>
<reference evidence="9 10" key="1">
    <citation type="journal article" date="2015" name="Genome Announc.">
        <title>Expanding the biotechnology potential of lactobacilli through comparative genomics of 213 strains and associated genera.</title>
        <authorList>
            <person name="Sun Z."/>
            <person name="Harris H.M."/>
            <person name="McCann A."/>
            <person name="Guo C."/>
            <person name="Argimon S."/>
            <person name="Zhang W."/>
            <person name="Yang X."/>
            <person name="Jeffery I.B."/>
            <person name="Cooney J.C."/>
            <person name="Kagawa T.F."/>
            <person name="Liu W."/>
            <person name="Song Y."/>
            <person name="Salvetti E."/>
            <person name="Wrobel A."/>
            <person name="Rasinkangas P."/>
            <person name="Parkhill J."/>
            <person name="Rea M.C."/>
            <person name="O'Sullivan O."/>
            <person name="Ritari J."/>
            <person name="Douillard F.P."/>
            <person name="Paul Ross R."/>
            <person name="Yang R."/>
            <person name="Briner A.E."/>
            <person name="Felis G.E."/>
            <person name="de Vos W.M."/>
            <person name="Barrangou R."/>
            <person name="Klaenhammer T.R."/>
            <person name="Caufield P.W."/>
            <person name="Cui Y."/>
            <person name="Zhang H."/>
            <person name="O'Toole P.W."/>
        </authorList>
    </citation>
    <scope>NUCLEOTIDE SEQUENCE [LARGE SCALE GENOMIC DNA]</scope>
    <source>
        <strain evidence="9 10">DSM 23026</strain>
    </source>
</reference>
<dbReference type="PANTHER" id="PTHR21058">
    <property type="entry name" value="6,7-DIMETHYL-8-RIBITYLLUMAZINE SYNTHASE DMRL SYNTHASE LUMAZINE SYNTHASE"/>
    <property type="match status" value="1"/>
</dbReference>
<dbReference type="OrthoDB" id="9809709at2"/>
<accession>A0A0R2NGH0</accession>
<keyword evidence="10" id="KW-1185">Reference proteome</keyword>
<dbReference type="Gene3D" id="3.40.50.960">
    <property type="entry name" value="Lumazine/riboflavin synthase"/>
    <property type="match status" value="1"/>
</dbReference>
<dbReference type="AlphaFoldDB" id="A0A0R2NGH0"/>